<feature type="compositionally biased region" description="Polar residues" evidence="1">
    <location>
        <begin position="201"/>
        <end position="211"/>
    </location>
</feature>
<gene>
    <name evidence="2" type="ORF">KUTeg_024438</name>
</gene>
<accession>A0ABQ9DY24</accession>
<sequence length="211" mass="23744">MCLLLHDTCLYLYCLKPQEAYELITKRLHNLPDRDANEILAIVKAENPQSYEETVEVMMIGLRKLCENRQREHTHISDHNKNTFKTEFNILESKVTKASSAFDSLKNKCKKSLATSFETLLSRDSSATSTPEASPLPSPAFPIKDTSFHFPSPPSSPQPGRPRSSTVGAIPDPKLASRYSDTGHLDKTPHTVDFREHATRRSSTNSPMKQM</sequence>
<evidence type="ECO:0000313" key="2">
    <source>
        <dbReference type="EMBL" id="KAJ8297907.1"/>
    </source>
</evidence>
<keyword evidence="3" id="KW-1185">Reference proteome</keyword>
<dbReference type="Proteomes" id="UP001217089">
    <property type="component" value="Unassembled WGS sequence"/>
</dbReference>
<name>A0ABQ9DY24_TEGGR</name>
<evidence type="ECO:0000313" key="3">
    <source>
        <dbReference type="Proteomes" id="UP001217089"/>
    </source>
</evidence>
<proteinExistence type="predicted"/>
<evidence type="ECO:0000256" key="1">
    <source>
        <dbReference type="SAM" id="MobiDB-lite"/>
    </source>
</evidence>
<protein>
    <submittedName>
        <fullName evidence="2">Uncharacterized protein</fullName>
    </submittedName>
</protein>
<dbReference type="EMBL" id="JARBDR010000923">
    <property type="protein sequence ID" value="KAJ8297907.1"/>
    <property type="molecule type" value="Genomic_DNA"/>
</dbReference>
<feature type="region of interest" description="Disordered" evidence="1">
    <location>
        <begin position="121"/>
        <end position="211"/>
    </location>
</feature>
<feature type="compositionally biased region" description="Basic and acidic residues" evidence="1">
    <location>
        <begin position="181"/>
        <end position="199"/>
    </location>
</feature>
<reference evidence="2 3" key="1">
    <citation type="submission" date="2022-12" db="EMBL/GenBank/DDBJ databases">
        <title>Chromosome-level genome of Tegillarca granosa.</title>
        <authorList>
            <person name="Kim J."/>
        </authorList>
    </citation>
    <scope>NUCLEOTIDE SEQUENCE [LARGE SCALE GENOMIC DNA]</scope>
    <source>
        <strain evidence="2">Teg-2019</strain>
        <tissue evidence="2">Adductor muscle</tissue>
    </source>
</reference>
<feature type="compositionally biased region" description="Pro residues" evidence="1">
    <location>
        <begin position="151"/>
        <end position="160"/>
    </location>
</feature>
<comment type="caution">
    <text evidence="2">The sequence shown here is derived from an EMBL/GenBank/DDBJ whole genome shotgun (WGS) entry which is preliminary data.</text>
</comment>
<organism evidence="2 3">
    <name type="scientific">Tegillarca granosa</name>
    <name type="common">Malaysian cockle</name>
    <name type="synonym">Anadara granosa</name>
    <dbReference type="NCBI Taxonomy" id="220873"/>
    <lineage>
        <taxon>Eukaryota</taxon>
        <taxon>Metazoa</taxon>
        <taxon>Spiralia</taxon>
        <taxon>Lophotrochozoa</taxon>
        <taxon>Mollusca</taxon>
        <taxon>Bivalvia</taxon>
        <taxon>Autobranchia</taxon>
        <taxon>Pteriomorphia</taxon>
        <taxon>Arcoida</taxon>
        <taxon>Arcoidea</taxon>
        <taxon>Arcidae</taxon>
        <taxon>Tegillarca</taxon>
    </lineage>
</organism>
<feature type="compositionally biased region" description="Polar residues" evidence="1">
    <location>
        <begin position="121"/>
        <end position="132"/>
    </location>
</feature>